<dbReference type="InterPro" id="IPR002931">
    <property type="entry name" value="Transglutaminase-like"/>
</dbReference>
<dbReference type="Proteomes" id="UP000218387">
    <property type="component" value="Chromosome"/>
</dbReference>
<dbReference type="KEGG" id="emt:CPZ25_014775"/>
<dbReference type="InterPro" id="IPR038765">
    <property type="entry name" value="Papain-like_cys_pep_sf"/>
</dbReference>
<organism evidence="2 3">
    <name type="scientific">Eubacterium maltosivorans</name>
    <dbReference type="NCBI Taxonomy" id="2041044"/>
    <lineage>
        <taxon>Bacteria</taxon>
        <taxon>Bacillati</taxon>
        <taxon>Bacillota</taxon>
        <taxon>Clostridia</taxon>
        <taxon>Eubacteriales</taxon>
        <taxon>Eubacteriaceae</taxon>
        <taxon>Eubacterium</taxon>
    </lineage>
</organism>
<dbReference type="SMART" id="SM00460">
    <property type="entry name" value="TGc"/>
    <property type="match status" value="1"/>
</dbReference>
<dbReference type="PROSITE" id="PS51257">
    <property type="entry name" value="PROKAR_LIPOPROTEIN"/>
    <property type="match status" value="1"/>
</dbReference>
<reference evidence="2 3" key="1">
    <citation type="submission" date="2018-05" db="EMBL/GenBank/DDBJ databases">
        <title>Genome comparison of Eubacterium sp.</title>
        <authorList>
            <person name="Feng Y."/>
            <person name="Sanchez-Andrea I."/>
            <person name="Stams A.J.M."/>
            <person name="De Vos W.M."/>
        </authorList>
    </citation>
    <scope>NUCLEOTIDE SEQUENCE [LARGE SCALE GENOMIC DNA]</scope>
    <source>
        <strain evidence="2 3">YI</strain>
    </source>
</reference>
<dbReference type="PANTHER" id="PTHR33490:SF6">
    <property type="entry name" value="SLL1049 PROTEIN"/>
    <property type="match status" value="1"/>
</dbReference>
<sequence length="309" mass="32922">MVRPIKTIKYVLTVFLCLLMGLAGVGCGGSEASESGTYTLPELVIPAYSGADTSSCDVGGFDTTGADSGYVMASYTGGVPAKLQVVKDSVKYNYDILATGEYTIFPLQMGSGTYSIRLLVSVGDNRYTAVLEEDVDAAVASEFAPFVVPNQIVDYNADSACVTFAREQAAGVSSDADVVKAVYAYIKDHVTYDVAKAQSPPAGYIPSVDDTFLTNTGICFDYASLAAAMLRSCGIPTKVETGYISPSGIYHAWNEVYVKDSGWIEVGFKIDANTWTLLDLTFAAGSSKGDLSNFIGDGNENTYETQYTY</sequence>
<accession>A0A4P9CAD2</accession>
<protein>
    <submittedName>
        <fullName evidence="2">Transglutaminase domain-containing protein</fullName>
    </submittedName>
</protein>
<dbReference type="Gene3D" id="3.10.620.30">
    <property type="match status" value="1"/>
</dbReference>
<dbReference type="AlphaFoldDB" id="A0A4P9CAD2"/>
<name>A0A4P9CAD2_EUBML</name>
<dbReference type="RefSeq" id="WP_096919112.1">
    <property type="nucleotide sequence ID" value="NZ_CP029487.1"/>
</dbReference>
<dbReference type="EMBL" id="CP029487">
    <property type="protein sequence ID" value="QCT72539.1"/>
    <property type="molecule type" value="Genomic_DNA"/>
</dbReference>
<evidence type="ECO:0000313" key="2">
    <source>
        <dbReference type="EMBL" id="QCT72539.1"/>
    </source>
</evidence>
<evidence type="ECO:0000313" key="3">
    <source>
        <dbReference type="Proteomes" id="UP000218387"/>
    </source>
</evidence>
<dbReference type="Pfam" id="PF01841">
    <property type="entry name" value="Transglut_core"/>
    <property type="match status" value="1"/>
</dbReference>
<dbReference type="SUPFAM" id="SSF54001">
    <property type="entry name" value="Cysteine proteinases"/>
    <property type="match status" value="1"/>
</dbReference>
<dbReference type="PANTHER" id="PTHR33490">
    <property type="entry name" value="BLR5614 PROTEIN-RELATED"/>
    <property type="match status" value="1"/>
</dbReference>
<feature type="domain" description="Transglutaminase-like" evidence="1">
    <location>
        <begin position="211"/>
        <end position="270"/>
    </location>
</feature>
<gene>
    <name evidence="2" type="ORF">CPZ25_014775</name>
</gene>
<proteinExistence type="predicted"/>
<keyword evidence="3" id="KW-1185">Reference proteome</keyword>
<evidence type="ECO:0000259" key="1">
    <source>
        <dbReference type="SMART" id="SM00460"/>
    </source>
</evidence>